<feature type="transmembrane region" description="Helical" evidence="2">
    <location>
        <begin position="210"/>
        <end position="231"/>
    </location>
</feature>
<evidence type="ECO:0000313" key="3">
    <source>
        <dbReference type="EMBL" id="MBU3877206.1"/>
    </source>
</evidence>
<feature type="transmembrane region" description="Helical" evidence="2">
    <location>
        <begin position="651"/>
        <end position="673"/>
    </location>
</feature>
<feature type="transmembrane region" description="Helical" evidence="2">
    <location>
        <begin position="21"/>
        <end position="40"/>
    </location>
</feature>
<feature type="transmembrane region" description="Helical" evidence="2">
    <location>
        <begin position="722"/>
        <end position="743"/>
    </location>
</feature>
<keyword evidence="4" id="KW-1185">Reference proteome</keyword>
<evidence type="ECO:0000256" key="1">
    <source>
        <dbReference type="SAM" id="Coils"/>
    </source>
</evidence>
<feature type="transmembrane region" description="Helical" evidence="2">
    <location>
        <begin position="680"/>
        <end position="702"/>
    </location>
</feature>
<sequence>MSQKGGRRLELLKFELKKLAGNRFFWCFCSLLFLLNLWTIRERVRTDFPAAESVRAAYQDFSNVPVQEQEAWLAEKKEKVGREPEYTGNSFAEIELLKGMESEFQQIQKYEEYLDEMQEKADQMTVVIFSNEHTFAYRNARKTPAVFEKLRGLELKAEVSEGVETASRAEFTDLCMLFAVIALSYFLVFQERKNRLNILLRSTSRGRKNLIRAKLQSAAVVTCFLVVLYYGTDFLYGFAKYGFGDLSRPVQSVTMFYESPYRMTVGAYLLVYLLAKFLVCFVISLLTMLLAQSVKSSAGFLAATVGFGVVQYGLTAFLPEHSYLDFFRSVNLAEYIKVYPLVEKYHNLNFFDYPVNAVFIFAVVILITAFGLYAGNQRRFCRTARERAEQEQGGLFQRFRIQKTIVPALPFCELWKLCIGQKAVWLAFLLLGGAVLLSRGRIGEFDFVEDTYRSFLLEQEGRLTVEKMQYFEDKKTEYESIFHMTPESSDLTEDEIRTKQSNAMYTYSGFMKAYQQAEYVQEWNQKNPDKGLPLLYGTGYEILLGEAAPGYTISMILLCVIAAVYAASVTLGGEYDLKVMKLLRSTSRGRLSLLGNKLLTAGLFAVVTAVLIRIPVFLEIEKRYPMNMWNVRIQSISAMSWITGDFSIAEYVLFIQAGQFLGMMIVILAVMALSMWVKDTVMTMVISSVLVIFPLILEWYGFAKIHFFTLNGILETQRLLQSGPAVIICYVVIFVLALPAFCIRQFYKMCRGSR</sequence>
<evidence type="ECO:0000313" key="4">
    <source>
        <dbReference type="Proteomes" id="UP000723714"/>
    </source>
</evidence>
<feature type="transmembrane region" description="Helical" evidence="2">
    <location>
        <begin position="598"/>
        <end position="618"/>
    </location>
</feature>
<dbReference type="RefSeq" id="WP_216243504.1">
    <property type="nucleotide sequence ID" value="NZ_JABACJ020000016.1"/>
</dbReference>
<gene>
    <name evidence="3" type="ORF">HGO97_015480</name>
</gene>
<protein>
    <submittedName>
        <fullName evidence="3">ABC transporter permease subunit</fullName>
    </submittedName>
</protein>
<proteinExistence type="predicted"/>
<name>A0ABS6D6Y5_9FIRM</name>
<evidence type="ECO:0000256" key="2">
    <source>
        <dbReference type="SAM" id="Phobius"/>
    </source>
</evidence>
<feature type="transmembrane region" description="Helical" evidence="2">
    <location>
        <begin position="423"/>
        <end position="442"/>
    </location>
</feature>
<feature type="coiled-coil region" evidence="1">
    <location>
        <begin position="100"/>
        <end position="127"/>
    </location>
</feature>
<keyword evidence="2" id="KW-0812">Transmembrane</keyword>
<feature type="transmembrane region" description="Helical" evidence="2">
    <location>
        <begin position="298"/>
        <end position="318"/>
    </location>
</feature>
<feature type="transmembrane region" description="Helical" evidence="2">
    <location>
        <begin position="265"/>
        <end position="291"/>
    </location>
</feature>
<feature type="transmembrane region" description="Helical" evidence="2">
    <location>
        <begin position="553"/>
        <end position="577"/>
    </location>
</feature>
<comment type="caution">
    <text evidence="3">The sequence shown here is derived from an EMBL/GenBank/DDBJ whole genome shotgun (WGS) entry which is preliminary data.</text>
</comment>
<dbReference type="EMBL" id="JABACJ020000016">
    <property type="protein sequence ID" value="MBU3877206.1"/>
    <property type="molecule type" value="Genomic_DNA"/>
</dbReference>
<feature type="transmembrane region" description="Helical" evidence="2">
    <location>
        <begin position="353"/>
        <end position="375"/>
    </location>
</feature>
<reference evidence="3 4" key="1">
    <citation type="submission" date="2021-06" db="EMBL/GenBank/DDBJ databases">
        <title>Faecalicatena sp. nov. isolated from porcine feces.</title>
        <authorList>
            <person name="Oh B.S."/>
            <person name="Lee J.H."/>
        </authorList>
    </citation>
    <scope>NUCLEOTIDE SEQUENCE [LARGE SCALE GENOMIC DNA]</scope>
    <source>
        <strain evidence="3 4">AGMB00832</strain>
    </source>
</reference>
<keyword evidence="1" id="KW-0175">Coiled coil</keyword>
<dbReference type="Proteomes" id="UP000723714">
    <property type="component" value="Unassembled WGS sequence"/>
</dbReference>
<feature type="transmembrane region" description="Helical" evidence="2">
    <location>
        <begin position="171"/>
        <end position="189"/>
    </location>
</feature>
<organism evidence="3 4">
    <name type="scientific">Faecalicatena faecalis</name>
    <dbReference type="NCBI Taxonomy" id="2726362"/>
    <lineage>
        <taxon>Bacteria</taxon>
        <taxon>Bacillati</taxon>
        <taxon>Bacillota</taxon>
        <taxon>Clostridia</taxon>
        <taxon>Lachnospirales</taxon>
        <taxon>Lachnospiraceae</taxon>
        <taxon>Faecalicatena</taxon>
    </lineage>
</organism>
<keyword evidence="2" id="KW-0472">Membrane</keyword>
<keyword evidence="2" id="KW-1133">Transmembrane helix</keyword>
<accession>A0ABS6D6Y5</accession>